<dbReference type="AlphaFoldDB" id="A5E384"/>
<dbReference type="InterPro" id="IPR036388">
    <property type="entry name" value="WH-like_DNA-bd_sf"/>
</dbReference>
<dbReference type="VEuPathDB" id="FungiDB:LELG_04071"/>
<evidence type="ECO:0000313" key="5">
    <source>
        <dbReference type="Proteomes" id="UP000001996"/>
    </source>
</evidence>
<dbReference type="GeneID" id="5232156"/>
<dbReference type="STRING" id="379508.A5E384"/>
<dbReference type="GO" id="GO:0003690">
    <property type="term" value="F:double-stranded DNA binding"/>
    <property type="evidence" value="ECO:0007669"/>
    <property type="project" value="InterPro"/>
</dbReference>
<dbReference type="OMA" id="CARNIHR"/>
<dbReference type="OrthoDB" id="10252687at2759"/>
<evidence type="ECO:0000313" key="4">
    <source>
        <dbReference type="EMBL" id="EDK45892.1"/>
    </source>
</evidence>
<evidence type="ECO:0000256" key="2">
    <source>
        <dbReference type="SAM" id="MobiDB-lite"/>
    </source>
</evidence>
<dbReference type="InParanoid" id="A5E384"/>
<dbReference type="HOGENOM" id="CLU_031567_2_1_1"/>
<dbReference type="InterPro" id="IPR045114">
    <property type="entry name" value="Csn12-like"/>
</dbReference>
<sequence>MNGLDTYIAQFVYVSQDTKIKKTEETGRHLLHLLTINPGPSEANARKQFKTPNDFDLYKVPEKFRKLVVLHIQLMRAIYVNKSFVEAFDTLNEMCLCLVRACEQQDKWIMPAVVGIFSEFVMVYKAKNKRDPEDLDSFMVEDNEFGMESGDSSRKKKKLNLETLIDTLRRGFNVVFNDKNTDINLSKKHYVFFFLGNLMKYCFKMGKLDFAKSIMKTVESSRQNLPNMSQNVATKKYAIMYLYYTALIALDDGDYVTSEARLDEAMSLVNDYNVNTKSSKQVQSLLLILIPLKIYNHGKLPKGTIYNNSNNSNNNLTKTENSTEFDSQNKTQKNKNNKKKSNESTTNIAQNKGKKDESIWQRFPYLAFLYRDNFFPAMKQGSLLKYENVIEANQLVLLRRHIYILMQLLTQFVQVQVIKKTYAICQEIEKSHIISLSAFQLGLTISKYYSDKNQGEFRLDILVDKMPTLEVETILATLISQGRINAYISNGKQCVVFSKTNPFPAFGEKKR</sequence>
<evidence type="ECO:0000259" key="3">
    <source>
        <dbReference type="Pfam" id="PF01399"/>
    </source>
</evidence>
<proteinExistence type="inferred from homology"/>
<dbReference type="Gene3D" id="1.10.10.10">
    <property type="entry name" value="Winged helix-like DNA-binding domain superfamily/Winged helix DNA-binding domain"/>
    <property type="match status" value="1"/>
</dbReference>
<dbReference type="GO" id="GO:0003723">
    <property type="term" value="F:RNA binding"/>
    <property type="evidence" value="ECO:0007669"/>
    <property type="project" value="InterPro"/>
</dbReference>
<gene>
    <name evidence="4" type="ORF">LELG_04071</name>
</gene>
<comment type="similarity">
    <text evidence="1">Belongs to the CSN12 family.</text>
</comment>
<name>A5E384_LODEL</name>
<dbReference type="EMBL" id="CH981528">
    <property type="protein sequence ID" value="EDK45892.1"/>
    <property type="molecule type" value="Genomic_DNA"/>
</dbReference>
<feature type="compositionally biased region" description="Polar residues" evidence="2">
    <location>
        <begin position="316"/>
        <end position="326"/>
    </location>
</feature>
<keyword evidence="5" id="KW-1185">Reference proteome</keyword>
<dbReference type="PANTHER" id="PTHR12732:SF0">
    <property type="entry name" value="PCI DOMAIN-CONTAINING PROTEIN 2"/>
    <property type="match status" value="1"/>
</dbReference>
<reference evidence="4 5" key="1">
    <citation type="journal article" date="2009" name="Nature">
        <title>Evolution of pathogenicity and sexual reproduction in eight Candida genomes.</title>
        <authorList>
            <person name="Butler G."/>
            <person name="Rasmussen M.D."/>
            <person name="Lin M.F."/>
            <person name="Santos M.A."/>
            <person name="Sakthikumar S."/>
            <person name="Munro C.A."/>
            <person name="Rheinbay E."/>
            <person name="Grabherr M."/>
            <person name="Forche A."/>
            <person name="Reedy J.L."/>
            <person name="Agrafioti I."/>
            <person name="Arnaud M.B."/>
            <person name="Bates S."/>
            <person name="Brown A.J."/>
            <person name="Brunke S."/>
            <person name="Costanzo M.C."/>
            <person name="Fitzpatrick D.A."/>
            <person name="de Groot P.W."/>
            <person name="Harris D."/>
            <person name="Hoyer L.L."/>
            <person name="Hube B."/>
            <person name="Klis F.M."/>
            <person name="Kodira C."/>
            <person name="Lennard N."/>
            <person name="Logue M.E."/>
            <person name="Martin R."/>
            <person name="Neiman A.M."/>
            <person name="Nikolaou E."/>
            <person name="Quail M.A."/>
            <person name="Quinn J."/>
            <person name="Santos M.C."/>
            <person name="Schmitzberger F.F."/>
            <person name="Sherlock G."/>
            <person name="Shah P."/>
            <person name="Silverstein K.A."/>
            <person name="Skrzypek M.S."/>
            <person name="Soll D."/>
            <person name="Staggs R."/>
            <person name="Stansfield I."/>
            <person name="Stumpf M.P."/>
            <person name="Sudbery P.E."/>
            <person name="Srikantha T."/>
            <person name="Zeng Q."/>
            <person name="Berman J."/>
            <person name="Berriman M."/>
            <person name="Heitman J."/>
            <person name="Gow N.A."/>
            <person name="Lorenz M.C."/>
            <person name="Birren B.W."/>
            <person name="Kellis M."/>
            <person name="Cuomo C.A."/>
        </authorList>
    </citation>
    <scope>NUCLEOTIDE SEQUENCE [LARGE SCALE GENOMIC DNA]</scope>
    <source>
        <strain evidence="5">ATCC 11503 / BCRC 21390 / CBS 2605 / JCM 1781 / NBRC 1676 / NRRL YB-4239</strain>
    </source>
</reference>
<dbReference type="Pfam" id="PF01399">
    <property type="entry name" value="PCI"/>
    <property type="match status" value="1"/>
</dbReference>
<dbReference type="FunCoup" id="A5E384">
    <property type="interactions" value="873"/>
</dbReference>
<accession>A5E384</accession>
<dbReference type="eggNOG" id="KOG2688">
    <property type="taxonomic scope" value="Eukaryota"/>
</dbReference>
<feature type="region of interest" description="Disordered" evidence="2">
    <location>
        <begin position="304"/>
        <end position="353"/>
    </location>
</feature>
<dbReference type="PANTHER" id="PTHR12732">
    <property type="entry name" value="UNCHARACTERIZED PROTEASOME COMPONENT REGION PCI-CONTAINING"/>
    <property type="match status" value="1"/>
</dbReference>
<dbReference type="InterPro" id="IPR000717">
    <property type="entry name" value="PCI_dom"/>
</dbReference>
<dbReference type="KEGG" id="lel:PVL30_004895"/>
<organism evidence="4 5">
    <name type="scientific">Lodderomyces elongisporus (strain ATCC 11503 / CBS 2605 / JCM 1781 / NBRC 1676 / NRRL YB-4239)</name>
    <name type="common">Yeast</name>
    <name type="synonym">Saccharomyces elongisporus</name>
    <dbReference type="NCBI Taxonomy" id="379508"/>
    <lineage>
        <taxon>Eukaryota</taxon>
        <taxon>Fungi</taxon>
        <taxon>Dikarya</taxon>
        <taxon>Ascomycota</taxon>
        <taxon>Saccharomycotina</taxon>
        <taxon>Pichiomycetes</taxon>
        <taxon>Debaryomycetaceae</taxon>
        <taxon>Candida/Lodderomyces clade</taxon>
        <taxon>Lodderomyces</taxon>
    </lineage>
</organism>
<dbReference type="Proteomes" id="UP000001996">
    <property type="component" value="Unassembled WGS sequence"/>
</dbReference>
<evidence type="ECO:0000256" key="1">
    <source>
        <dbReference type="ARBA" id="ARBA00025771"/>
    </source>
</evidence>
<protein>
    <recommendedName>
        <fullName evidence="3">PCI domain-containing protein</fullName>
    </recommendedName>
</protein>
<feature type="domain" description="PCI" evidence="3">
    <location>
        <begin position="466"/>
        <end position="499"/>
    </location>
</feature>